<dbReference type="PATRIC" id="fig|301148.3.peg.3109"/>
<gene>
    <name evidence="5" type="ORF">B4135_0731</name>
</gene>
<reference evidence="5 6" key="1">
    <citation type="submission" date="2016-01" db="EMBL/GenBank/DDBJ databases">
        <title>Draft Genome Sequences of Seven Thermophilic Sporeformers Isolated from Foods.</title>
        <authorList>
            <person name="Berendsen E.M."/>
            <person name="Wells-Bennik M.H."/>
            <person name="Krawcyk A.O."/>
            <person name="De Jong A."/>
            <person name="Holsappel S."/>
            <person name="Eijlander R.T."/>
            <person name="Kuipers O.P."/>
        </authorList>
    </citation>
    <scope>NUCLEOTIDE SEQUENCE [LARGE SCALE GENOMIC DNA]</scope>
    <source>
        <strain evidence="5 6">B4135</strain>
    </source>
</reference>
<dbReference type="InterPro" id="IPR037925">
    <property type="entry name" value="FlgE/F/G-like"/>
</dbReference>
<feature type="domain" description="Flagellar basal-body/hook protein C-terminal" evidence="4">
    <location>
        <begin position="235"/>
        <end position="278"/>
    </location>
</feature>
<evidence type="ECO:0000313" key="6">
    <source>
        <dbReference type="Proteomes" id="UP000075683"/>
    </source>
</evidence>
<comment type="similarity">
    <text evidence="1 2">Belongs to the flagella basal body rod proteins family.</text>
</comment>
<dbReference type="RefSeq" id="WP_061568671.1">
    <property type="nucleotide sequence ID" value="NZ_LQYT01000037.1"/>
</dbReference>
<evidence type="ECO:0000256" key="2">
    <source>
        <dbReference type="RuleBase" id="RU362116"/>
    </source>
</evidence>
<dbReference type="EMBL" id="LQYT01000037">
    <property type="protein sequence ID" value="KYD19832.1"/>
    <property type="molecule type" value="Genomic_DNA"/>
</dbReference>
<dbReference type="Pfam" id="PF06429">
    <property type="entry name" value="Flg_bbr_C"/>
    <property type="match status" value="1"/>
</dbReference>
<dbReference type="GO" id="GO:0009425">
    <property type="term" value="C:bacterial-type flagellum basal body"/>
    <property type="evidence" value="ECO:0007669"/>
    <property type="project" value="UniProtKB-SubCell"/>
</dbReference>
<dbReference type="InterPro" id="IPR010930">
    <property type="entry name" value="Flg_bb/hook_C_dom"/>
</dbReference>
<evidence type="ECO:0000259" key="3">
    <source>
        <dbReference type="Pfam" id="PF00460"/>
    </source>
</evidence>
<name>A0A150M6I1_9BACI</name>
<evidence type="ECO:0000313" key="5">
    <source>
        <dbReference type="EMBL" id="KYD19832.1"/>
    </source>
</evidence>
<dbReference type="InterPro" id="IPR001444">
    <property type="entry name" value="Flag_bb_rod_N"/>
</dbReference>
<dbReference type="Proteomes" id="UP000075683">
    <property type="component" value="Unassembled WGS sequence"/>
</dbReference>
<dbReference type="PANTHER" id="PTHR30435:SF19">
    <property type="entry name" value="FLAGELLAR BASAL-BODY ROD PROTEIN FLGG"/>
    <property type="match status" value="1"/>
</dbReference>
<dbReference type="PANTHER" id="PTHR30435">
    <property type="entry name" value="FLAGELLAR PROTEIN"/>
    <property type="match status" value="1"/>
</dbReference>
<comment type="caution">
    <text evidence="5">The sequence shown here is derived from an EMBL/GenBank/DDBJ whole genome shotgun (WGS) entry which is preliminary data.</text>
</comment>
<proteinExistence type="inferred from homology"/>
<evidence type="ECO:0000256" key="1">
    <source>
        <dbReference type="ARBA" id="ARBA00009677"/>
    </source>
</evidence>
<comment type="subcellular location">
    <subcellularLocation>
        <location evidence="2">Bacterial flagellum basal body</location>
    </subcellularLocation>
</comment>
<dbReference type="AlphaFoldDB" id="A0A150M6I1"/>
<accession>A0A150M6I1</accession>
<dbReference type="SUPFAM" id="SSF117143">
    <property type="entry name" value="Flagellar hook protein flgE"/>
    <property type="match status" value="1"/>
</dbReference>
<dbReference type="InterPro" id="IPR020013">
    <property type="entry name" value="Flagellar_FlgE/F/G"/>
</dbReference>
<dbReference type="Pfam" id="PF00460">
    <property type="entry name" value="Flg_bb_rod"/>
    <property type="match status" value="1"/>
</dbReference>
<organism evidence="5 6">
    <name type="scientific">Caldibacillus debilis</name>
    <dbReference type="NCBI Taxonomy" id="301148"/>
    <lineage>
        <taxon>Bacteria</taxon>
        <taxon>Bacillati</taxon>
        <taxon>Bacillota</taxon>
        <taxon>Bacilli</taxon>
        <taxon>Bacillales</taxon>
        <taxon>Bacillaceae</taxon>
        <taxon>Caldibacillus</taxon>
    </lineage>
</organism>
<dbReference type="GO" id="GO:0071978">
    <property type="term" value="P:bacterial-type flagellum-dependent swarming motility"/>
    <property type="evidence" value="ECO:0007669"/>
    <property type="project" value="TreeGrafter"/>
</dbReference>
<protein>
    <submittedName>
        <fullName evidence="5">Uncharacterized protein</fullName>
    </submittedName>
</protein>
<feature type="domain" description="Flagellar basal body rod protein N-terminal" evidence="3">
    <location>
        <begin position="7"/>
        <end position="35"/>
    </location>
</feature>
<evidence type="ECO:0000259" key="4">
    <source>
        <dbReference type="Pfam" id="PF06429"/>
    </source>
</evidence>
<dbReference type="STRING" id="301148.B4135_0731"/>
<dbReference type="OrthoDB" id="9804559at2"/>
<keyword evidence="2" id="KW-0975">Bacterial flagellum</keyword>
<sequence length="280" mass="30933">MNRTMITAANTMNQLQKHLDIISNNIANAQTTGFKKRQASFSEMFVQQFQNQPNIDAEAGRLTPGGIRYGVGAKLSQVRISLAQGSIVHTGRDLDFALTVENQYFKVLARRGNQETVSYTRAGAFYLSPVNEDQVILVNGQGDPVLDENDNPIVFDGDFRDIRLQDSGVLSVTYDDGTVREIPLGIVEVHKPQLLQQIGDNLLSLPENFAELNVPEGEILTNLQGGARIGIGLEQQALEQSNVDIGEELTKMIQVQRAYQFQARSITLADQMMGLINGLR</sequence>
<dbReference type="NCBIfam" id="TIGR03506">
    <property type="entry name" value="FlgEFG_subfam"/>
    <property type="match status" value="1"/>
</dbReference>